<keyword evidence="2" id="KW-1185">Reference proteome</keyword>
<organism evidence="1 2">
    <name type="scientific">Anas platyrhynchos</name>
    <name type="common">Mallard</name>
    <name type="synonym">Anas boschas</name>
    <dbReference type="NCBI Taxonomy" id="8839"/>
    <lineage>
        <taxon>Eukaryota</taxon>
        <taxon>Metazoa</taxon>
        <taxon>Chordata</taxon>
        <taxon>Craniata</taxon>
        <taxon>Vertebrata</taxon>
        <taxon>Euteleostomi</taxon>
        <taxon>Archelosauria</taxon>
        <taxon>Archosauria</taxon>
        <taxon>Dinosauria</taxon>
        <taxon>Saurischia</taxon>
        <taxon>Theropoda</taxon>
        <taxon>Coelurosauria</taxon>
        <taxon>Aves</taxon>
        <taxon>Neognathae</taxon>
        <taxon>Galloanserae</taxon>
        <taxon>Anseriformes</taxon>
        <taxon>Anatidae</taxon>
        <taxon>Anatinae</taxon>
        <taxon>Anas</taxon>
    </lineage>
</organism>
<evidence type="ECO:0000313" key="2">
    <source>
        <dbReference type="Proteomes" id="UP000296049"/>
    </source>
</evidence>
<name>R0JFJ6_ANAPL</name>
<evidence type="ECO:0000313" key="1">
    <source>
        <dbReference type="EMBL" id="EOA95751.1"/>
    </source>
</evidence>
<dbReference type="Proteomes" id="UP000296049">
    <property type="component" value="Unassembled WGS sequence"/>
</dbReference>
<gene>
    <name evidence="1" type="ORF">Anapl_09083</name>
</gene>
<accession>R0JFJ6</accession>
<dbReference type="AlphaFoldDB" id="R0JFJ6"/>
<reference evidence="2" key="1">
    <citation type="journal article" date="2013" name="Nat. Genet.">
        <title>The duck genome and transcriptome provide insight into an avian influenza virus reservoir species.</title>
        <authorList>
            <person name="Huang Y."/>
            <person name="Li Y."/>
            <person name="Burt D.W."/>
            <person name="Chen H."/>
            <person name="Zhang Y."/>
            <person name="Qian W."/>
            <person name="Kim H."/>
            <person name="Gan S."/>
            <person name="Zhao Y."/>
            <person name="Li J."/>
            <person name="Yi K."/>
            <person name="Feng H."/>
            <person name="Zhu P."/>
            <person name="Li B."/>
            <person name="Liu Q."/>
            <person name="Fairley S."/>
            <person name="Magor K.E."/>
            <person name="Du Z."/>
            <person name="Hu X."/>
            <person name="Goodman L."/>
            <person name="Tafer H."/>
            <person name="Vignal A."/>
            <person name="Lee T."/>
            <person name="Kim K.W."/>
            <person name="Sheng Z."/>
            <person name="An Y."/>
            <person name="Searle S."/>
            <person name="Herrero J."/>
            <person name="Groenen M.A."/>
            <person name="Crooijmans R.P."/>
            <person name="Faraut T."/>
            <person name="Cai Q."/>
            <person name="Webster R.G."/>
            <person name="Aldridge J.R."/>
            <person name="Warren W.C."/>
            <person name="Bartschat S."/>
            <person name="Kehr S."/>
            <person name="Marz M."/>
            <person name="Stadler P.F."/>
            <person name="Smith J."/>
            <person name="Kraus R.H."/>
            <person name="Zhao Y."/>
            <person name="Ren L."/>
            <person name="Fei J."/>
            <person name="Morisson M."/>
            <person name="Kaiser P."/>
            <person name="Griffin D.K."/>
            <person name="Rao M."/>
            <person name="Pitel F."/>
            <person name="Wang J."/>
            <person name="Li N."/>
        </authorList>
    </citation>
    <scope>NUCLEOTIDE SEQUENCE [LARGE SCALE GENOMIC DNA]</scope>
</reference>
<dbReference type="EMBL" id="KB744195">
    <property type="protein sequence ID" value="EOA95751.1"/>
    <property type="molecule type" value="Genomic_DNA"/>
</dbReference>
<proteinExistence type="predicted"/>
<protein>
    <submittedName>
        <fullName evidence="1">Uncharacterized protein</fullName>
    </submittedName>
</protein>
<sequence>MVFAVRIFLMSIDGYFQCVLECSFSSGGTWLEVLLLSMTTVKTQKGHSSWPQPREDTGTAAASYRTAAFPPHTIPVSCEDVACACLLLHLLAFLSPAQELPNICFGEYSCLLFKPLAFCRYISGPILFTTGIILGLYQQQQYKLEQAGADKGFA</sequence>